<dbReference type="AlphaFoldDB" id="A0A0A0K9A9"/>
<reference evidence="1 2" key="3">
    <citation type="journal article" date="2010" name="BMC Genomics">
        <title>Transcriptome sequencing and comparative analysis of cucumber flowers with different sex types.</title>
        <authorList>
            <person name="Guo S."/>
            <person name="Zheng Y."/>
            <person name="Joung J.G."/>
            <person name="Liu S."/>
            <person name="Zhang Z."/>
            <person name="Crasta O.R."/>
            <person name="Sobral B.W."/>
            <person name="Xu Y."/>
            <person name="Huang S."/>
            <person name="Fei Z."/>
        </authorList>
    </citation>
    <scope>NUCLEOTIDE SEQUENCE [LARGE SCALE GENOMIC DNA]</scope>
    <source>
        <strain evidence="2">cv. 9930</strain>
    </source>
</reference>
<accession>A0A0A0K9A9</accession>
<dbReference type="Proteomes" id="UP000029981">
    <property type="component" value="Chromosome 7"/>
</dbReference>
<dbReference type="Gramene" id="KGN44401">
    <property type="protein sequence ID" value="KGN44401"/>
    <property type="gene ID" value="Csa_7G279830"/>
</dbReference>
<keyword evidence="2" id="KW-1185">Reference proteome</keyword>
<reference evidence="1 2" key="4">
    <citation type="journal article" date="2011" name="BMC Genomics">
        <title>RNA-Seq improves annotation of protein-coding genes in the cucumber genome.</title>
        <authorList>
            <person name="Li Z."/>
            <person name="Zhang Z."/>
            <person name="Yan P."/>
            <person name="Huang S."/>
            <person name="Fei Z."/>
            <person name="Lin K."/>
        </authorList>
    </citation>
    <scope>NUCLEOTIDE SEQUENCE [LARGE SCALE GENOMIC DNA]</scope>
    <source>
        <strain evidence="2">cv. 9930</strain>
    </source>
</reference>
<name>A0A0A0K9A9_CUCSA</name>
<organism evidence="1 2">
    <name type="scientific">Cucumis sativus</name>
    <name type="common">Cucumber</name>
    <dbReference type="NCBI Taxonomy" id="3659"/>
    <lineage>
        <taxon>Eukaryota</taxon>
        <taxon>Viridiplantae</taxon>
        <taxon>Streptophyta</taxon>
        <taxon>Embryophyta</taxon>
        <taxon>Tracheophyta</taxon>
        <taxon>Spermatophyta</taxon>
        <taxon>Magnoliopsida</taxon>
        <taxon>eudicotyledons</taxon>
        <taxon>Gunneridae</taxon>
        <taxon>Pentapetalae</taxon>
        <taxon>rosids</taxon>
        <taxon>fabids</taxon>
        <taxon>Cucurbitales</taxon>
        <taxon>Cucurbitaceae</taxon>
        <taxon>Benincaseae</taxon>
        <taxon>Cucumis</taxon>
    </lineage>
</organism>
<proteinExistence type="predicted"/>
<dbReference type="EMBL" id="CM002928">
    <property type="protein sequence ID" value="KGN44401.1"/>
    <property type="molecule type" value="Genomic_DNA"/>
</dbReference>
<reference evidence="1 2" key="2">
    <citation type="journal article" date="2009" name="PLoS ONE">
        <title>An integrated genetic and cytogenetic map of the cucumber genome.</title>
        <authorList>
            <person name="Ren Y."/>
            <person name="Zhang Z."/>
            <person name="Liu J."/>
            <person name="Staub J.E."/>
            <person name="Han Y."/>
            <person name="Cheng Z."/>
            <person name="Li X."/>
            <person name="Lu J."/>
            <person name="Miao H."/>
            <person name="Kang H."/>
            <person name="Xie B."/>
            <person name="Gu X."/>
            <person name="Wang X."/>
            <person name="Du Y."/>
            <person name="Jin W."/>
            <person name="Huang S."/>
        </authorList>
    </citation>
    <scope>NUCLEOTIDE SEQUENCE [LARGE SCALE GENOMIC DNA]</scope>
    <source>
        <strain evidence="2">cv. 9930</strain>
    </source>
</reference>
<sequence length="232" mass="26248">MALLLKMDDDGFDRESRDSHIGFDTEGTRRILANPIHSSPKRLGTPTFYERFLCGFGQESRVPHAIYNIEGTQSILAQSGLALLLSTSDFYVASAKSREFPMQFLIPKKFKPVAAWISYFLRAIMASGESQKFPTQRLRSPLFLGQLYCSFRRESRVLHTSFNIEGTRHILAWIGFALLLSTSDFYVASAKSPELHTHFLIPKEPDAFLPEAACLSFIQTIMASIESREFPI</sequence>
<protein>
    <submittedName>
        <fullName evidence="1">Uncharacterized protein</fullName>
    </submittedName>
</protein>
<gene>
    <name evidence="1" type="ORF">Csa_7G279830</name>
</gene>
<evidence type="ECO:0000313" key="2">
    <source>
        <dbReference type="Proteomes" id="UP000029981"/>
    </source>
</evidence>
<evidence type="ECO:0000313" key="1">
    <source>
        <dbReference type="EMBL" id="KGN44401.1"/>
    </source>
</evidence>
<reference evidence="1 2" key="1">
    <citation type="journal article" date="2009" name="Nat. Genet.">
        <title>The genome of the cucumber, Cucumis sativus L.</title>
        <authorList>
            <person name="Huang S."/>
            <person name="Li R."/>
            <person name="Zhang Z."/>
            <person name="Li L."/>
            <person name="Gu X."/>
            <person name="Fan W."/>
            <person name="Lucas W.J."/>
            <person name="Wang X."/>
            <person name="Xie B."/>
            <person name="Ni P."/>
            <person name="Ren Y."/>
            <person name="Zhu H."/>
            <person name="Li J."/>
            <person name="Lin K."/>
            <person name="Jin W."/>
            <person name="Fei Z."/>
            <person name="Li G."/>
            <person name="Staub J."/>
            <person name="Kilian A."/>
            <person name="van der Vossen E.A."/>
            <person name="Wu Y."/>
            <person name="Guo J."/>
            <person name="He J."/>
            <person name="Jia Z."/>
            <person name="Ren Y."/>
            <person name="Tian G."/>
            <person name="Lu Y."/>
            <person name="Ruan J."/>
            <person name="Qian W."/>
            <person name="Wang M."/>
            <person name="Huang Q."/>
            <person name="Li B."/>
            <person name="Xuan Z."/>
            <person name="Cao J."/>
            <person name="Asan"/>
            <person name="Wu Z."/>
            <person name="Zhang J."/>
            <person name="Cai Q."/>
            <person name="Bai Y."/>
            <person name="Zhao B."/>
            <person name="Han Y."/>
            <person name="Li Y."/>
            <person name="Li X."/>
            <person name="Wang S."/>
            <person name="Shi Q."/>
            <person name="Liu S."/>
            <person name="Cho W.K."/>
            <person name="Kim J.Y."/>
            <person name="Xu Y."/>
            <person name="Heller-Uszynska K."/>
            <person name="Miao H."/>
            <person name="Cheng Z."/>
            <person name="Zhang S."/>
            <person name="Wu J."/>
            <person name="Yang Y."/>
            <person name="Kang H."/>
            <person name="Li M."/>
            <person name="Liang H."/>
            <person name="Ren X."/>
            <person name="Shi Z."/>
            <person name="Wen M."/>
            <person name="Jian M."/>
            <person name="Yang H."/>
            <person name="Zhang G."/>
            <person name="Yang Z."/>
            <person name="Chen R."/>
            <person name="Liu S."/>
            <person name="Li J."/>
            <person name="Ma L."/>
            <person name="Liu H."/>
            <person name="Zhou Y."/>
            <person name="Zhao J."/>
            <person name="Fang X."/>
            <person name="Li G."/>
            <person name="Fang L."/>
            <person name="Li Y."/>
            <person name="Liu D."/>
            <person name="Zheng H."/>
            <person name="Zhang Y."/>
            <person name="Qin N."/>
            <person name="Li Z."/>
            <person name="Yang G."/>
            <person name="Yang S."/>
            <person name="Bolund L."/>
            <person name="Kristiansen K."/>
            <person name="Zheng H."/>
            <person name="Li S."/>
            <person name="Zhang X."/>
            <person name="Yang H."/>
            <person name="Wang J."/>
            <person name="Sun R."/>
            <person name="Zhang B."/>
            <person name="Jiang S."/>
            <person name="Wang J."/>
            <person name="Du Y."/>
            <person name="Li S."/>
        </authorList>
    </citation>
    <scope>NUCLEOTIDE SEQUENCE [LARGE SCALE GENOMIC DNA]</scope>
    <source>
        <strain evidence="2">cv. 9930</strain>
    </source>
</reference>